<dbReference type="InterPro" id="IPR008928">
    <property type="entry name" value="6-hairpin_glycosidase_sf"/>
</dbReference>
<name>A0A0P9ELZ0_RHOGW</name>
<feature type="signal peptide" evidence="2">
    <location>
        <begin position="1"/>
        <end position="23"/>
    </location>
</feature>
<dbReference type="OMA" id="WDDFVYM"/>
<dbReference type="GeneID" id="28972833"/>
<sequence length="396" mass="41385">MRCSGALAGAAVAVAASALTVCAAPLSTSSGAALSDNLVDLIKQRLSESATDTWTSGTHMEALLELDYPDLSVFASASYPPSTLGSSPPSEVDSIVASWASKRSSWTKELAWDNGGAAADPAALGVGWLVAAAFVDESTQAAYQSYAEQEVNYLLNSVPRFSDGAISHRPPGEAASAWADFCSMVPPFLAYYGVATSDRSMVEQAYTQLKLYRSHLQSSTSGSWRHVVGGDSFTDAGLWNTGNGWAAHGIVRVLATMQNSEWNATFANEKADLASWATEILTSAFSHIKSDGLLPNYYDSASGSSFSDAAGSALLAAAAYRLAQLGGTRSAYLVDSAATIRSAVNRKISSSTGWVSPVVNPLSFKAQSAASPEGEVFVLLLEAAWRDSSALVALSS</sequence>
<keyword evidence="1" id="KW-0378">Hydrolase</keyword>
<gene>
    <name evidence="3" type="ORF">RHOBADRAFT_17695</name>
</gene>
<dbReference type="InterPro" id="IPR010905">
    <property type="entry name" value="Glyco_hydro_88"/>
</dbReference>
<dbReference type="RefSeq" id="XP_018268833.1">
    <property type="nucleotide sequence ID" value="XM_018412384.1"/>
</dbReference>
<dbReference type="OrthoDB" id="4138492at2759"/>
<dbReference type="GO" id="GO:0005975">
    <property type="term" value="P:carbohydrate metabolic process"/>
    <property type="evidence" value="ECO:0007669"/>
    <property type="project" value="InterPro"/>
</dbReference>
<keyword evidence="2" id="KW-0732">Signal</keyword>
<dbReference type="Pfam" id="PF07470">
    <property type="entry name" value="Glyco_hydro_88"/>
    <property type="match status" value="1"/>
</dbReference>
<protein>
    <recommendedName>
        <fullName evidence="5">Glycoside hydrolase family 105 protein</fullName>
    </recommendedName>
</protein>
<dbReference type="Proteomes" id="UP000053890">
    <property type="component" value="Unassembled WGS sequence"/>
</dbReference>
<dbReference type="SUPFAM" id="SSF48208">
    <property type="entry name" value="Six-hairpin glycosidases"/>
    <property type="match status" value="1"/>
</dbReference>
<dbReference type="PANTHER" id="PTHR41814:SF1">
    <property type="entry name" value="CELLULASE"/>
    <property type="match status" value="1"/>
</dbReference>
<dbReference type="InterPro" id="IPR012341">
    <property type="entry name" value="6hp_glycosidase-like_sf"/>
</dbReference>
<dbReference type="PANTHER" id="PTHR41814">
    <property type="entry name" value="EXPRESSED PROTEIN"/>
    <property type="match status" value="1"/>
</dbReference>
<dbReference type="GO" id="GO:0016787">
    <property type="term" value="F:hydrolase activity"/>
    <property type="evidence" value="ECO:0007669"/>
    <property type="project" value="UniProtKB-KW"/>
</dbReference>
<evidence type="ECO:0000313" key="3">
    <source>
        <dbReference type="EMBL" id="KPV72784.1"/>
    </source>
</evidence>
<keyword evidence="4" id="KW-1185">Reference proteome</keyword>
<evidence type="ECO:0000313" key="4">
    <source>
        <dbReference type="Proteomes" id="UP000053890"/>
    </source>
</evidence>
<organism evidence="3 4">
    <name type="scientific">Rhodotorula graminis (strain WP1)</name>
    <dbReference type="NCBI Taxonomy" id="578459"/>
    <lineage>
        <taxon>Eukaryota</taxon>
        <taxon>Fungi</taxon>
        <taxon>Dikarya</taxon>
        <taxon>Basidiomycota</taxon>
        <taxon>Pucciniomycotina</taxon>
        <taxon>Microbotryomycetes</taxon>
        <taxon>Sporidiobolales</taxon>
        <taxon>Sporidiobolaceae</taxon>
        <taxon>Rhodotorula</taxon>
    </lineage>
</organism>
<dbReference type="EMBL" id="KQ474085">
    <property type="protein sequence ID" value="KPV72784.1"/>
    <property type="molecule type" value="Genomic_DNA"/>
</dbReference>
<feature type="chain" id="PRO_5006156656" description="Glycoside hydrolase family 105 protein" evidence="2">
    <location>
        <begin position="24"/>
        <end position="396"/>
    </location>
</feature>
<reference evidence="3 4" key="1">
    <citation type="journal article" date="2015" name="Front. Microbiol.">
        <title>Genome sequence of the plant growth promoting endophytic yeast Rhodotorula graminis WP1.</title>
        <authorList>
            <person name="Firrincieli A."/>
            <person name="Otillar R."/>
            <person name="Salamov A."/>
            <person name="Schmutz J."/>
            <person name="Khan Z."/>
            <person name="Redman R.S."/>
            <person name="Fleck N.D."/>
            <person name="Lindquist E."/>
            <person name="Grigoriev I.V."/>
            <person name="Doty S.L."/>
        </authorList>
    </citation>
    <scope>NUCLEOTIDE SEQUENCE [LARGE SCALE GENOMIC DNA]</scope>
    <source>
        <strain evidence="3 4">WP1</strain>
    </source>
</reference>
<evidence type="ECO:0000256" key="2">
    <source>
        <dbReference type="SAM" id="SignalP"/>
    </source>
</evidence>
<dbReference type="AlphaFoldDB" id="A0A0P9ELZ0"/>
<dbReference type="Gene3D" id="1.50.10.10">
    <property type="match status" value="1"/>
</dbReference>
<evidence type="ECO:0000256" key="1">
    <source>
        <dbReference type="ARBA" id="ARBA00022801"/>
    </source>
</evidence>
<evidence type="ECO:0008006" key="5">
    <source>
        <dbReference type="Google" id="ProtNLM"/>
    </source>
</evidence>
<proteinExistence type="predicted"/>
<accession>A0A0P9ELZ0</accession>